<dbReference type="Proteomes" id="UP001589774">
    <property type="component" value="Unassembled WGS sequence"/>
</dbReference>
<protein>
    <recommendedName>
        <fullName evidence="3">GyrI-like small molecule binding domain-containing protein</fullName>
    </recommendedName>
</protein>
<evidence type="ECO:0008006" key="3">
    <source>
        <dbReference type="Google" id="ProtNLM"/>
    </source>
</evidence>
<dbReference type="InterPro" id="IPR011256">
    <property type="entry name" value="Reg_factor_effector_dom_sf"/>
</dbReference>
<evidence type="ECO:0000313" key="2">
    <source>
        <dbReference type="Proteomes" id="UP001589774"/>
    </source>
</evidence>
<dbReference type="EMBL" id="JBHLWO010000002">
    <property type="protein sequence ID" value="MFC0320143.1"/>
    <property type="molecule type" value="Genomic_DNA"/>
</dbReference>
<keyword evidence="2" id="KW-1185">Reference proteome</keyword>
<comment type="caution">
    <text evidence="1">The sequence shown here is derived from an EMBL/GenBank/DDBJ whole genome shotgun (WGS) entry which is preliminary data.</text>
</comment>
<evidence type="ECO:0000313" key="1">
    <source>
        <dbReference type="EMBL" id="MFC0320143.1"/>
    </source>
</evidence>
<reference evidence="1 2" key="1">
    <citation type="submission" date="2024-09" db="EMBL/GenBank/DDBJ databases">
        <authorList>
            <person name="Sun Q."/>
            <person name="Mori K."/>
        </authorList>
    </citation>
    <scope>NUCLEOTIDE SEQUENCE [LARGE SCALE GENOMIC DNA]</scope>
    <source>
        <strain evidence="1 2">CCM 7765</strain>
    </source>
</reference>
<sequence length="208" mass="23936">MNKLNIHQEYKTYYTAREQPEIVEIDRAAYISILGKGSPGTVVFYEKKKAIAAFAAALEDKYVRTSSAFTSNIVEIFYWFNEEEVGYVDIGHFYTTVDLELLYYRIAIRIPDFITDKEIKKVAKERPDISFANDFQYFSYTAGTCVQLLHMGPFAGELETLPVLQQFVADNGFRKSGMHQEIHLTNFEVGQSQTHLQTILRDCVTKQN</sequence>
<organism evidence="1 2">
    <name type="scientific">Olivibacter oleidegradans</name>
    <dbReference type="NCBI Taxonomy" id="760123"/>
    <lineage>
        <taxon>Bacteria</taxon>
        <taxon>Pseudomonadati</taxon>
        <taxon>Bacteroidota</taxon>
        <taxon>Sphingobacteriia</taxon>
        <taxon>Sphingobacteriales</taxon>
        <taxon>Sphingobacteriaceae</taxon>
        <taxon>Olivibacter</taxon>
    </lineage>
</organism>
<gene>
    <name evidence="1" type="ORF">ACFFI0_17595</name>
</gene>
<dbReference type="RefSeq" id="WP_377477374.1">
    <property type="nucleotide sequence ID" value="NZ_JBHLWO010000002.1"/>
</dbReference>
<dbReference type="Gene3D" id="3.20.80.10">
    <property type="entry name" value="Regulatory factor, effector binding domain"/>
    <property type="match status" value="1"/>
</dbReference>
<accession>A0ABV6HQD1</accession>
<proteinExistence type="predicted"/>
<name>A0ABV6HQD1_9SPHI</name>